<evidence type="ECO:0000259" key="3">
    <source>
        <dbReference type="PROSITE" id="PS51670"/>
    </source>
</evidence>
<comment type="caution">
    <text evidence="4">The sequence shown here is derived from an EMBL/GenBank/DDBJ whole genome shotgun (WGS) entry which is preliminary data.</text>
</comment>
<feature type="signal peptide" evidence="2">
    <location>
        <begin position="1"/>
        <end position="16"/>
    </location>
</feature>
<proteinExistence type="predicted"/>
<reference evidence="4 5" key="1">
    <citation type="submission" date="2019-10" db="EMBL/GenBank/DDBJ databases">
        <title>Assembly and Annotation for the nematode Trichostrongylus colubriformis.</title>
        <authorList>
            <person name="Martin J."/>
        </authorList>
    </citation>
    <scope>NUCLEOTIDE SEQUENCE [LARGE SCALE GENOMIC DNA]</scope>
    <source>
        <strain evidence="4">G859</strain>
        <tissue evidence="4">Whole worm</tissue>
    </source>
</reference>
<gene>
    <name evidence="4" type="ORF">GCK32_022217</name>
</gene>
<evidence type="ECO:0000313" key="5">
    <source>
        <dbReference type="Proteomes" id="UP001331761"/>
    </source>
</evidence>
<dbReference type="Gene3D" id="1.10.10.1940">
    <property type="match status" value="1"/>
</dbReference>
<evidence type="ECO:0000313" key="4">
    <source>
        <dbReference type="EMBL" id="KAK5976592.1"/>
    </source>
</evidence>
<comment type="caution">
    <text evidence="1">Lacks conserved residue(s) required for the propagation of feature annotation.</text>
</comment>
<dbReference type="EMBL" id="WIXE01011642">
    <property type="protein sequence ID" value="KAK5976592.1"/>
    <property type="molecule type" value="Genomic_DNA"/>
</dbReference>
<keyword evidence="2" id="KW-0732">Signal</keyword>
<sequence length="76" mass="8440">MFFYILCALFLANTLAANTTALNNTATPAPCKDDERMTEICETVKEQKWCNDTNRLFLGGMSDILEHCPKSCGICS</sequence>
<feature type="domain" description="ShKT" evidence="3">
    <location>
        <begin position="31"/>
        <end position="75"/>
    </location>
</feature>
<dbReference type="PROSITE" id="PS51670">
    <property type="entry name" value="SHKT"/>
    <property type="match status" value="1"/>
</dbReference>
<keyword evidence="5" id="KW-1185">Reference proteome</keyword>
<protein>
    <recommendedName>
        <fullName evidence="3">ShKT domain-containing protein</fullName>
    </recommendedName>
</protein>
<evidence type="ECO:0000256" key="2">
    <source>
        <dbReference type="SAM" id="SignalP"/>
    </source>
</evidence>
<name>A0AAN8IP70_TRICO</name>
<dbReference type="Proteomes" id="UP001331761">
    <property type="component" value="Unassembled WGS sequence"/>
</dbReference>
<feature type="chain" id="PRO_5043002504" description="ShKT domain-containing protein" evidence="2">
    <location>
        <begin position="17"/>
        <end position="76"/>
    </location>
</feature>
<organism evidence="4 5">
    <name type="scientific">Trichostrongylus colubriformis</name>
    <name type="common">Black scour worm</name>
    <dbReference type="NCBI Taxonomy" id="6319"/>
    <lineage>
        <taxon>Eukaryota</taxon>
        <taxon>Metazoa</taxon>
        <taxon>Ecdysozoa</taxon>
        <taxon>Nematoda</taxon>
        <taxon>Chromadorea</taxon>
        <taxon>Rhabditida</taxon>
        <taxon>Rhabditina</taxon>
        <taxon>Rhabditomorpha</taxon>
        <taxon>Strongyloidea</taxon>
        <taxon>Trichostrongylidae</taxon>
        <taxon>Trichostrongylus</taxon>
    </lineage>
</organism>
<accession>A0AAN8IP70</accession>
<evidence type="ECO:0000256" key="1">
    <source>
        <dbReference type="PROSITE-ProRule" id="PRU01005"/>
    </source>
</evidence>
<dbReference type="InterPro" id="IPR003582">
    <property type="entry name" value="ShKT_dom"/>
</dbReference>
<dbReference type="AlphaFoldDB" id="A0AAN8IP70"/>